<feature type="compositionally biased region" description="Basic and acidic residues" evidence="1">
    <location>
        <begin position="10"/>
        <end position="36"/>
    </location>
</feature>
<protein>
    <submittedName>
        <fullName evidence="2">Uncharacterized protein</fullName>
    </submittedName>
</protein>
<evidence type="ECO:0000256" key="1">
    <source>
        <dbReference type="SAM" id="MobiDB-lite"/>
    </source>
</evidence>
<comment type="caution">
    <text evidence="2">The sequence shown here is derived from an EMBL/GenBank/DDBJ whole genome shotgun (WGS) entry which is preliminary data.</text>
</comment>
<dbReference type="Proteomes" id="UP001596496">
    <property type="component" value="Unassembled WGS sequence"/>
</dbReference>
<reference evidence="3" key="1">
    <citation type="journal article" date="2019" name="Int. J. Syst. Evol. Microbiol.">
        <title>The Global Catalogue of Microorganisms (GCM) 10K type strain sequencing project: providing services to taxonomists for standard genome sequencing and annotation.</title>
        <authorList>
            <consortium name="The Broad Institute Genomics Platform"/>
            <consortium name="The Broad Institute Genome Sequencing Center for Infectious Disease"/>
            <person name="Wu L."/>
            <person name="Ma J."/>
        </authorList>
    </citation>
    <scope>NUCLEOTIDE SEQUENCE [LARGE SCALE GENOMIC DNA]</scope>
    <source>
        <strain evidence="3">CECT 7649</strain>
    </source>
</reference>
<evidence type="ECO:0000313" key="2">
    <source>
        <dbReference type="EMBL" id="MFC7386420.1"/>
    </source>
</evidence>
<feature type="region of interest" description="Disordered" evidence="1">
    <location>
        <begin position="1"/>
        <end position="110"/>
    </location>
</feature>
<sequence length="178" mass="17697">MAQKTTAAPKDAERGRAETGPEDSARPAARKAEPRRGAVRSAASGPGAVRSAASGSSGSRGAASGSGGARGAAARATGARGAASGSGGAKGEGPRDEAAAPARRHRAPASRPAVTLPLIGRVVLPPPDRLAFYAALGLLSAFNIIEWPLALVIGLGHFLAEQRLSRVLRGIGQAAEAV</sequence>
<accession>A0ABW2PDW2</accession>
<feature type="compositionally biased region" description="Low complexity" evidence="1">
    <location>
        <begin position="71"/>
        <end position="83"/>
    </location>
</feature>
<proteinExistence type="predicted"/>
<gene>
    <name evidence="2" type="ORF">ACFQSB_29725</name>
</gene>
<evidence type="ECO:0000313" key="3">
    <source>
        <dbReference type="Proteomes" id="UP001596496"/>
    </source>
</evidence>
<organism evidence="2 3">
    <name type="scientific">Sphaerisporangium rhizosphaerae</name>
    <dbReference type="NCBI Taxonomy" id="2269375"/>
    <lineage>
        <taxon>Bacteria</taxon>
        <taxon>Bacillati</taxon>
        <taxon>Actinomycetota</taxon>
        <taxon>Actinomycetes</taxon>
        <taxon>Streptosporangiales</taxon>
        <taxon>Streptosporangiaceae</taxon>
        <taxon>Sphaerisporangium</taxon>
    </lineage>
</organism>
<feature type="compositionally biased region" description="Low complexity" evidence="1">
    <location>
        <begin position="40"/>
        <end position="63"/>
    </location>
</feature>
<dbReference type="RefSeq" id="WP_380830167.1">
    <property type="nucleotide sequence ID" value="NZ_JBHTCG010000026.1"/>
</dbReference>
<dbReference type="EMBL" id="JBHTCG010000026">
    <property type="protein sequence ID" value="MFC7386420.1"/>
    <property type="molecule type" value="Genomic_DNA"/>
</dbReference>
<name>A0ABW2PDW2_9ACTN</name>
<keyword evidence="3" id="KW-1185">Reference proteome</keyword>